<organism evidence="3 4">
    <name type="scientific">Diacronema lutheri</name>
    <name type="common">Unicellular marine alga</name>
    <name type="synonym">Monochrysis lutheri</name>
    <dbReference type="NCBI Taxonomy" id="2081491"/>
    <lineage>
        <taxon>Eukaryota</taxon>
        <taxon>Haptista</taxon>
        <taxon>Haptophyta</taxon>
        <taxon>Pavlovophyceae</taxon>
        <taxon>Pavlovales</taxon>
        <taxon>Pavlovaceae</taxon>
        <taxon>Diacronema</taxon>
    </lineage>
</organism>
<dbReference type="AlphaFoldDB" id="A0A8J5XN21"/>
<feature type="compositionally biased region" description="Basic and acidic residues" evidence="1">
    <location>
        <begin position="188"/>
        <end position="202"/>
    </location>
</feature>
<sequence>MAGGRTLRAAALACLFGNATVAARSWRADEASRTVAARCEVPDAPIESFLHSSEPWVELALRLADGAGVVHHARRREPPLLFEHLRTFDLERAPRDVVPDMVHAVFVGGALFPGFACLSPLAAALVRNPREIVVHVDVPPQRDAAWACAREFAFMRMHGPFPSAAEAVLMPRIAFAWLLPQHDVRGEPLLDQQTEQRADARRATRALRPA</sequence>
<reference evidence="3" key="1">
    <citation type="submission" date="2021-05" db="EMBL/GenBank/DDBJ databases">
        <title>The genome of the haptophyte Pavlova lutheri (Diacronema luteri, Pavlovales) - a model for lipid biosynthesis in eukaryotic algae.</title>
        <authorList>
            <person name="Hulatt C.J."/>
            <person name="Posewitz M.C."/>
        </authorList>
    </citation>
    <scope>NUCLEOTIDE SEQUENCE</scope>
    <source>
        <strain evidence="3">NIVA-4/92</strain>
    </source>
</reference>
<dbReference type="Proteomes" id="UP000751190">
    <property type="component" value="Unassembled WGS sequence"/>
</dbReference>
<protein>
    <recommendedName>
        <fullName evidence="5">Mannosyltransferase</fullName>
    </recommendedName>
</protein>
<accession>A0A8J5XN21</accession>
<keyword evidence="4" id="KW-1185">Reference proteome</keyword>
<gene>
    <name evidence="3" type="ORF">KFE25_007170</name>
</gene>
<feature type="region of interest" description="Disordered" evidence="1">
    <location>
        <begin position="188"/>
        <end position="210"/>
    </location>
</feature>
<feature type="signal peptide" evidence="2">
    <location>
        <begin position="1"/>
        <end position="23"/>
    </location>
</feature>
<name>A0A8J5XN21_DIALT</name>
<keyword evidence="2" id="KW-0732">Signal</keyword>
<evidence type="ECO:0000256" key="2">
    <source>
        <dbReference type="SAM" id="SignalP"/>
    </source>
</evidence>
<evidence type="ECO:0000256" key="1">
    <source>
        <dbReference type="SAM" id="MobiDB-lite"/>
    </source>
</evidence>
<evidence type="ECO:0000313" key="4">
    <source>
        <dbReference type="Proteomes" id="UP000751190"/>
    </source>
</evidence>
<evidence type="ECO:0008006" key="5">
    <source>
        <dbReference type="Google" id="ProtNLM"/>
    </source>
</evidence>
<evidence type="ECO:0000313" key="3">
    <source>
        <dbReference type="EMBL" id="KAG8468118.1"/>
    </source>
</evidence>
<feature type="chain" id="PRO_5035174612" description="Mannosyltransferase" evidence="2">
    <location>
        <begin position="24"/>
        <end position="210"/>
    </location>
</feature>
<proteinExistence type="predicted"/>
<comment type="caution">
    <text evidence="3">The sequence shown here is derived from an EMBL/GenBank/DDBJ whole genome shotgun (WGS) entry which is preliminary data.</text>
</comment>
<dbReference type="EMBL" id="JAGTXO010000005">
    <property type="protein sequence ID" value="KAG8468118.1"/>
    <property type="molecule type" value="Genomic_DNA"/>
</dbReference>